<accession>A0A0U4CZI9</accession>
<dbReference type="Gene3D" id="3.40.50.2000">
    <property type="entry name" value="Glycogen Phosphorylase B"/>
    <property type="match status" value="2"/>
</dbReference>
<organism evidence="1 2">
    <name type="scientific">Aeromicrobium erythreum</name>
    <dbReference type="NCBI Taxonomy" id="2041"/>
    <lineage>
        <taxon>Bacteria</taxon>
        <taxon>Bacillati</taxon>
        <taxon>Actinomycetota</taxon>
        <taxon>Actinomycetes</taxon>
        <taxon>Propionibacteriales</taxon>
        <taxon>Nocardioidaceae</taxon>
        <taxon>Aeromicrobium</taxon>
    </lineage>
</organism>
<dbReference type="OrthoDB" id="9807209at2"/>
<dbReference type="KEGG" id="aer:AERYTH_15645"/>
<keyword evidence="2" id="KW-1185">Reference proteome</keyword>
<reference evidence="1 2" key="1">
    <citation type="journal article" date="1991" name="Int. J. Syst. Bacteriol.">
        <title>Description of the erythromycin-producing bacterium Arthrobacter sp. strain NRRL B-3381 as Aeromicrobium erythreum gen. nov., sp. nov.</title>
        <authorList>
            <person name="Miller E.S."/>
            <person name="Woese C.R."/>
            <person name="Brenner S."/>
        </authorList>
    </citation>
    <scope>NUCLEOTIDE SEQUENCE [LARGE SCALE GENOMIC DNA]</scope>
    <source>
        <strain evidence="1 2">AR18</strain>
    </source>
</reference>
<protein>
    <recommendedName>
        <fullName evidence="3">Glycosyltransferase subfamily 4-like N-terminal domain-containing protein</fullName>
    </recommendedName>
</protein>
<gene>
    <name evidence="1" type="ORF">AERYTH_15645</name>
</gene>
<dbReference type="AlphaFoldDB" id="A0A0U4CZI9"/>
<dbReference type="STRING" id="2041.AERYTH_15645"/>
<name>A0A0U4CZI9_9ACTN</name>
<dbReference type="RefSeq" id="WP_067860586.1">
    <property type="nucleotide sequence ID" value="NZ_CP011502.1"/>
</dbReference>
<evidence type="ECO:0000313" key="2">
    <source>
        <dbReference type="Proteomes" id="UP000067689"/>
    </source>
</evidence>
<evidence type="ECO:0000313" key="1">
    <source>
        <dbReference type="EMBL" id="ALX06029.1"/>
    </source>
</evidence>
<evidence type="ECO:0008006" key="3">
    <source>
        <dbReference type="Google" id="ProtNLM"/>
    </source>
</evidence>
<proteinExistence type="predicted"/>
<sequence length="405" mass="45302">MTTQSRRPRVLYFTKVLPYPPAVAGDAVYSRGLIETWATFADVTVVCADGGARVEDAADGVTWVVTTAQRRGRAASVLSTFPLIAWKGARRDYRREAKRHLRSDTWDAVVLDNIGSAHLLRDALRHRRRHQDTTVLYTSHEWEYPTRAGKYQGYDMSLPKRVMARWDLAKVKYWENRLIRRTDVVTVINEADLRPFRAIAPQRKYLVLSPGYDGPMTPRRTIDATTPRRIALLGGRRSEQKQQVLLDWFSVAYERLDKHGIEMAVVGDVPESLKRRVVTEYPNVDVVGFVDDLESVISGFRAGLIVDTVGSGFKLRLLSQIFQRLPIVGLESAISGLPTPPGDGYLAAESLDALATLVCAVIDDPALLDAVQNRAFDDCRSAFSWDDRARSLTAALDPSDETALS</sequence>
<dbReference type="Pfam" id="PF13692">
    <property type="entry name" value="Glyco_trans_1_4"/>
    <property type="match status" value="1"/>
</dbReference>
<dbReference type="SUPFAM" id="SSF53756">
    <property type="entry name" value="UDP-Glycosyltransferase/glycogen phosphorylase"/>
    <property type="match status" value="1"/>
</dbReference>
<dbReference type="EMBL" id="CP011502">
    <property type="protein sequence ID" value="ALX06029.1"/>
    <property type="molecule type" value="Genomic_DNA"/>
</dbReference>
<dbReference type="PATRIC" id="fig|2041.4.peg.3267"/>
<dbReference type="Proteomes" id="UP000067689">
    <property type="component" value="Chromosome"/>
</dbReference>